<feature type="domain" description="RDD" evidence="7">
    <location>
        <begin position="212"/>
        <end position="356"/>
    </location>
</feature>
<organism evidence="8 9">
    <name type="scientific">Lentilactobacillus parafarraginis DSM 18390 = JCM 14109</name>
    <dbReference type="NCBI Taxonomy" id="1423786"/>
    <lineage>
        <taxon>Bacteria</taxon>
        <taxon>Bacillati</taxon>
        <taxon>Bacillota</taxon>
        <taxon>Bacilli</taxon>
        <taxon>Lactobacillales</taxon>
        <taxon>Lactobacillaceae</taxon>
        <taxon>Lentilactobacillus</taxon>
    </lineage>
</organism>
<feature type="transmembrane region" description="Helical" evidence="5">
    <location>
        <begin position="139"/>
        <end position="162"/>
    </location>
</feature>
<keyword evidence="4 5" id="KW-0472">Membrane</keyword>
<gene>
    <name evidence="8" type="ORF">FD47_GL002375</name>
</gene>
<feature type="transmembrane region" description="Helical" evidence="5">
    <location>
        <begin position="240"/>
        <end position="258"/>
    </location>
</feature>
<feature type="transmembrane region" description="Helical" evidence="5">
    <location>
        <begin position="319"/>
        <end position="342"/>
    </location>
</feature>
<dbReference type="InterPro" id="IPR006976">
    <property type="entry name" value="VanZ-like"/>
</dbReference>
<dbReference type="EMBL" id="AZFZ01000006">
    <property type="protein sequence ID" value="KRM45057.1"/>
    <property type="molecule type" value="Genomic_DNA"/>
</dbReference>
<name>A0A0R1YS86_9LACO</name>
<keyword evidence="2 5" id="KW-0812">Transmembrane</keyword>
<comment type="caution">
    <text evidence="8">The sequence shown here is derived from an EMBL/GenBank/DDBJ whole genome shotgun (WGS) entry which is preliminary data.</text>
</comment>
<dbReference type="Proteomes" id="UP000051010">
    <property type="component" value="Unassembled WGS sequence"/>
</dbReference>
<dbReference type="Pfam" id="PF06271">
    <property type="entry name" value="RDD"/>
    <property type="match status" value="1"/>
</dbReference>
<keyword evidence="3 5" id="KW-1133">Transmembrane helix</keyword>
<dbReference type="InterPro" id="IPR053150">
    <property type="entry name" value="Teicoplanin_resist-assoc"/>
</dbReference>
<feature type="transmembrane region" description="Helical" evidence="5">
    <location>
        <begin position="286"/>
        <end position="307"/>
    </location>
</feature>
<dbReference type="InterPro" id="IPR021192">
    <property type="entry name" value="UCP031578_Vanz/RDD"/>
</dbReference>
<feature type="transmembrane region" description="Helical" evidence="5">
    <location>
        <begin position="174"/>
        <end position="196"/>
    </location>
</feature>
<feature type="transmembrane region" description="Helical" evidence="5">
    <location>
        <begin position="217"/>
        <end position="234"/>
    </location>
</feature>
<dbReference type="GO" id="GO:0016020">
    <property type="term" value="C:membrane"/>
    <property type="evidence" value="ECO:0007669"/>
    <property type="project" value="UniProtKB-SubCell"/>
</dbReference>
<evidence type="ECO:0000256" key="4">
    <source>
        <dbReference type="ARBA" id="ARBA00023136"/>
    </source>
</evidence>
<dbReference type="InterPro" id="IPR010432">
    <property type="entry name" value="RDD"/>
</dbReference>
<evidence type="ECO:0000256" key="5">
    <source>
        <dbReference type="SAM" id="Phobius"/>
    </source>
</evidence>
<protein>
    <submittedName>
        <fullName evidence="8">RDD family protein</fullName>
    </submittedName>
</protein>
<dbReference type="RefSeq" id="WP_056980007.1">
    <property type="nucleotide sequence ID" value="NZ_AZFZ01000006.1"/>
</dbReference>
<dbReference type="PATRIC" id="fig|1423786.4.peg.2493"/>
<evidence type="ECO:0000256" key="1">
    <source>
        <dbReference type="ARBA" id="ARBA00004141"/>
    </source>
</evidence>
<dbReference type="PANTHER" id="PTHR36834">
    <property type="entry name" value="MEMBRANE PROTEIN-RELATED"/>
    <property type="match status" value="1"/>
</dbReference>
<dbReference type="PANTHER" id="PTHR36834:SF1">
    <property type="entry name" value="INTEGRAL MEMBRANE PROTEIN"/>
    <property type="match status" value="1"/>
</dbReference>
<evidence type="ECO:0000313" key="9">
    <source>
        <dbReference type="Proteomes" id="UP000051010"/>
    </source>
</evidence>
<dbReference type="AlphaFoldDB" id="A0A0R1YS86"/>
<comment type="subcellular location">
    <subcellularLocation>
        <location evidence="1">Membrane</location>
        <topology evidence="1">Multi-pass membrane protein</topology>
    </subcellularLocation>
</comment>
<dbReference type="PIRSF" id="PIRSF031578">
    <property type="entry name" value="Uncharacterised_Vanz_RDD-cont"/>
    <property type="match status" value="1"/>
</dbReference>
<feature type="domain" description="VanZ-like" evidence="6">
    <location>
        <begin position="48"/>
        <end position="189"/>
    </location>
</feature>
<dbReference type="Pfam" id="PF04892">
    <property type="entry name" value="VanZ"/>
    <property type="match status" value="1"/>
</dbReference>
<evidence type="ECO:0000256" key="2">
    <source>
        <dbReference type="ARBA" id="ARBA00022692"/>
    </source>
</evidence>
<evidence type="ECO:0000256" key="3">
    <source>
        <dbReference type="ARBA" id="ARBA00022989"/>
    </source>
</evidence>
<sequence>MSQYITVIYTAAIIFPFIAYLITLPILIVNYRRYGSLPKWHVFLLYTFVFYMICAYFLTILPLPTRSFVAHLTTPTHNFVPFTFITNFIKYNPFSLLHPGTWIAALKAPTVIQPAFNILLTLPFGFYLHYYFRRNWWQTILLSFGLSLFFELTQLSGLYGLYPRPYRLFDVDDLMLNTFGGFLGYWVAAGFAKLVPNRQPMASMAPTSRSVSPVRRGTALAIDWLIISIIASVADFIINLHWVTTLVLWGILIVWLEINRQQTIGMRIVNIKVVNQTGQKPTSMQVIIRNILSYGLIGGTLAIQGRFLDMTAYAPHSQLTLISQIVLGLSFVLLLFLVDLLLETFSKKHRLFFEKWSGTDTRISN</sequence>
<feature type="transmembrane region" description="Helical" evidence="5">
    <location>
        <begin position="111"/>
        <end position="132"/>
    </location>
</feature>
<feature type="transmembrane region" description="Helical" evidence="5">
    <location>
        <begin position="6"/>
        <end position="31"/>
    </location>
</feature>
<feature type="transmembrane region" description="Helical" evidence="5">
    <location>
        <begin position="43"/>
        <end position="63"/>
    </location>
</feature>
<reference evidence="8 9" key="1">
    <citation type="journal article" date="2015" name="Genome Announc.">
        <title>Expanding the biotechnology potential of lactobacilli through comparative genomics of 213 strains and associated genera.</title>
        <authorList>
            <person name="Sun Z."/>
            <person name="Harris H.M."/>
            <person name="McCann A."/>
            <person name="Guo C."/>
            <person name="Argimon S."/>
            <person name="Zhang W."/>
            <person name="Yang X."/>
            <person name="Jeffery I.B."/>
            <person name="Cooney J.C."/>
            <person name="Kagawa T.F."/>
            <person name="Liu W."/>
            <person name="Song Y."/>
            <person name="Salvetti E."/>
            <person name="Wrobel A."/>
            <person name="Rasinkangas P."/>
            <person name="Parkhill J."/>
            <person name="Rea M.C."/>
            <person name="O'Sullivan O."/>
            <person name="Ritari J."/>
            <person name="Douillard F.P."/>
            <person name="Paul Ross R."/>
            <person name="Yang R."/>
            <person name="Briner A.E."/>
            <person name="Felis G.E."/>
            <person name="de Vos W.M."/>
            <person name="Barrangou R."/>
            <person name="Klaenhammer T.R."/>
            <person name="Caufield P.W."/>
            <person name="Cui Y."/>
            <person name="Zhang H."/>
            <person name="O'Toole P.W."/>
        </authorList>
    </citation>
    <scope>NUCLEOTIDE SEQUENCE [LARGE SCALE GENOMIC DNA]</scope>
    <source>
        <strain evidence="8 9">DSM 18390</strain>
    </source>
</reference>
<evidence type="ECO:0000313" key="8">
    <source>
        <dbReference type="EMBL" id="KRM45057.1"/>
    </source>
</evidence>
<evidence type="ECO:0000259" key="7">
    <source>
        <dbReference type="Pfam" id="PF06271"/>
    </source>
</evidence>
<accession>A0A0R1YS86</accession>
<evidence type="ECO:0000259" key="6">
    <source>
        <dbReference type="Pfam" id="PF04892"/>
    </source>
</evidence>
<proteinExistence type="predicted"/>